<name>A0A5B7IL17_PORTR</name>
<evidence type="ECO:0000313" key="1">
    <source>
        <dbReference type="EMBL" id="MPC82619.1"/>
    </source>
</evidence>
<reference evidence="1 2" key="1">
    <citation type="submission" date="2019-05" db="EMBL/GenBank/DDBJ databases">
        <title>Another draft genome of Portunus trituberculatus and its Hox gene families provides insights of decapod evolution.</title>
        <authorList>
            <person name="Jeong J.-H."/>
            <person name="Song I."/>
            <person name="Kim S."/>
            <person name="Choi T."/>
            <person name="Kim D."/>
            <person name="Ryu S."/>
            <person name="Kim W."/>
        </authorList>
    </citation>
    <scope>NUCLEOTIDE SEQUENCE [LARGE SCALE GENOMIC DNA]</scope>
    <source>
        <tissue evidence="1">Muscle</tissue>
    </source>
</reference>
<dbReference type="AlphaFoldDB" id="A0A5B7IL17"/>
<proteinExistence type="predicted"/>
<evidence type="ECO:0000313" key="2">
    <source>
        <dbReference type="Proteomes" id="UP000324222"/>
    </source>
</evidence>
<organism evidence="1 2">
    <name type="scientific">Portunus trituberculatus</name>
    <name type="common">Swimming crab</name>
    <name type="synonym">Neptunus trituberculatus</name>
    <dbReference type="NCBI Taxonomy" id="210409"/>
    <lineage>
        <taxon>Eukaryota</taxon>
        <taxon>Metazoa</taxon>
        <taxon>Ecdysozoa</taxon>
        <taxon>Arthropoda</taxon>
        <taxon>Crustacea</taxon>
        <taxon>Multicrustacea</taxon>
        <taxon>Malacostraca</taxon>
        <taxon>Eumalacostraca</taxon>
        <taxon>Eucarida</taxon>
        <taxon>Decapoda</taxon>
        <taxon>Pleocyemata</taxon>
        <taxon>Brachyura</taxon>
        <taxon>Eubrachyura</taxon>
        <taxon>Portunoidea</taxon>
        <taxon>Portunidae</taxon>
        <taxon>Portuninae</taxon>
        <taxon>Portunus</taxon>
    </lineage>
</organism>
<keyword evidence="2" id="KW-1185">Reference proteome</keyword>
<dbReference type="Proteomes" id="UP000324222">
    <property type="component" value="Unassembled WGS sequence"/>
</dbReference>
<gene>
    <name evidence="1" type="ORF">E2C01_077294</name>
</gene>
<dbReference type="EMBL" id="VSRR010060283">
    <property type="protein sequence ID" value="MPC82619.1"/>
    <property type="molecule type" value="Genomic_DNA"/>
</dbReference>
<protein>
    <submittedName>
        <fullName evidence="1">Uncharacterized protein</fullName>
    </submittedName>
</protein>
<comment type="caution">
    <text evidence="1">The sequence shown here is derived from an EMBL/GenBank/DDBJ whole genome shotgun (WGS) entry which is preliminary data.</text>
</comment>
<sequence>MTNLAIYSSHTRDFLHSCTTCDLKYSDFYMPQQNLQGSSAVPSSSSASSSSDLPLHIAIGVGVVVRHVDVVVDVNEDETRVTGAGKSVVAVVIVVVVDGVDDADVVLDDKDTTSPREVGAVVVDEDECGGSVGCEVSGDCVVPAVLKVVLMTVVMVVVVVDALTEAGDVVSVVTTLSSSPPSPLMLQQEISSLAFLHIINLKTYPTKITERL</sequence>
<accession>A0A5B7IL17</accession>